<dbReference type="AlphaFoldDB" id="A0A169GSY0"/>
<gene>
    <name evidence="3" type="ORF">ATSB10_17950</name>
</gene>
<evidence type="ECO:0000256" key="1">
    <source>
        <dbReference type="SAM" id="SignalP"/>
    </source>
</evidence>
<dbReference type="Proteomes" id="UP000077255">
    <property type="component" value="Chromosome"/>
</dbReference>
<protein>
    <recommendedName>
        <fullName evidence="2">Lysozyme inhibitor LprI-like N-terminal domain-containing protein</fullName>
    </recommendedName>
</protein>
<evidence type="ECO:0000313" key="3">
    <source>
        <dbReference type="EMBL" id="AND69249.1"/>
    </source>
</evidence>
<proteinExistence type="predicted"/>
<evidence type="ECO:0000313" key="4">
    <source>
        <dbReference type="Proteomes" id="UP000077255"/>
    </source>
</evidence>
<feature type="chain" id="PRO_5007901708" description="Lysozyme inhibitor LprI-like N-terminal domain-containing protein" evidence="1">
    <location>
        <begin position="23"/>
        <end position="162"/>
    </location>
</feature>
<organism evidence="3 4">
    <name type="scientific">Dyella thiooxydans</name>
    <dbReference type="NCBI Taxonomy" id="445710"/>
    <lineage>
        <taxon>Bacteria</taxon>
        <taxon>Pseudomonadati</taxon>
        <taxon>Pseudomonadota</taxon>
        <taxon>Gammaproteobacteria</taxon>
        <taxon>Lysobacterales</taxon>
        <taxon>Rhodanobacteraceae</taxon>
        <taxon>Dyella</taxon>
    </lineage>
</organism>
<accession>A0A169GSY0</accession>
<dbReference type="InterPro" id="IPR009739">
    <property type="entry name" value="LprI-like_N"/>
</dbReference>
<evidence type="ECO:0000259" key="2">
    <source>
        <dbReference type="Pfam" id="PF07007"/>
    </source>
</evidence>
<name>A0A169GSY0_9GAMM</name>
<dbReference type="KEGG" id="dtx:ATSB10_17950"/>
<dbReference type="Pfam" id="PF07007">
    <property type="entry name" value="LprI"/>
    <property type="match status" value="1"/>
</dbReference>
<dbReference type="OrthoDB" id="7340239at2"/>
<dbReference type="EMBL" id="CP014841">
    <property type="protein sequence ID" value="AND69249.1"/>
    <property type="molecule type" value="Genomic_DNA"/>
</dbReference>
<keyword evidence="4" id="KW-1185">Reference proteome</keyword>
<sequence length="162" mass="17612">MRYVALAALLVLAGLLCAPVHADQPPADGAVVAQFCAKATTQYDMTRCAGQVSGTADKELNATYRAVLKKWAAYPEMIAKLRKAQRAWLSYRDADLAARFANSQGPDRGTAYPAAYALYQASLERERTARLCDYLRGDAYGEQDSAPCADLVSHPFVVPHTP</sequence>
<feature type="domain" description="Lysozyme inhibitor LprI-like N-terminal" evidence="2">
    <location>
        <begin position="36"/>
        <end position="131"/>
    </location>
</feature>
<dbReference type="STRING" id="445710.ATSB10_17950"/>
<dbReference type="Gene3D" id="1.20.1270.180">
    <property type="match status" value="1"/>
</dbReference>
<feature type="signal peptide" evidence="1">
    <location>
        <begin position="1"/>
        <end position="22"/>
    </location>
</feature>
<dbReference type="PATRIC" id="fig|445710.3.peg.1792"/>
<reference evidence="3 4" key="1">
    <citation type="submission" date="2016-02" db="EMBL/GenBank/DDBJ databases">
        <title>Complete genome sequencing and analysis of ATSB10, Dyella thiooxydans isolated from rhizosphere soil of sunflower (Helianthus annuus L.).</title>
        <authorList>
            <person name="Lee Y."/>
            <person name="Hwangbo K."/>
            <person name="Chung H."/>
            <person name="Yoo J."/>
            <person name="Kim K.Y."/>
            <person name="Sa T.M."/>
            <person name="Um Y."/>
            <person name="Madhaiyan M."/>
        </authorList>
    </citation>
    <scope>NUCLEOTIDE SEQUENCE [LARGE SCALE GENOMIC DNA]</scope>
    <source>
        <strain evidence="3 4">ATSB10</strain>
    </source>
</reference>
<keyword evidence="1" id="KW-0732">Signal</keyword>
<dbReference type="RefSeq" id="WP_063672165.1">
    <property type="nucleotide sequence ID" value="NZ_CP014841.1"/>
</dbReference>